<dbReference type="OrthoDB" id="9783692at2"/>
<dbReference type="InterPro" id="IPR022369">
    <property type="entry name" value="Integral_membrane_TerC_rswitch"/>
</dbReference>
<feature type="transmembrane region" description="Helical" evidence="6">
    <location>
        <begin position="142"/>
        <end position="162"/>
    </location>
</feature>
<feature type="transmembrane region" description="Helical" evidence="6">
    <location>
        <begin position="7"/>
        <end position="29"/>
    </location>
</feature>
<organism evidence="7 8">
    <name type="scientific">Legionella jamestowniensis</name>
    <dbReference type="NCBI Taxonomy" id="455"/>
    <lineage>
        <taxon>Bacteria</taxon>
        <taxon>Pseudomonadati</taxon>
        <taxon>Pseudomonadota</taxon>
        <taxon>Gammaproteobacteria</taxon>
        <taxon>Legionellales</taxon>
        <taxon>Legionellaceae</taxon>
        <taxon>Legionella</taxon>
    </lineage>
</organism>
<dbReference type="NCBIfam" id="TIGR03718">
    <property type="entry name" value="R_switched_Alx"/>
    <property type="match status" value="1"/>
</dbReference>
<feature type="transmembrane region" description="Helical" evidence="6">
    <location>
        <begin position="114"/>
        <end position="136"/>
    </location>
</feature>
<comment type="similarity">
    <text evidence="2">Belongs to the TerC family.</text>
</comment>
<feature type="transmembrane region" description="Helical" evidence="6">
    <location>
        <begin position="83"/>
        <end position="105"/>
    </location>
</feature>
<dbReference type="RefSeq" id="WP_058448476.1">
    <property type="nucleotide sequence ID" value="NZ_CAAAJF010000004.1"/>
</dbReference>
<dbReference type="GO" id="GO:0016020">
    <property type="term" value="C:membrane"/>
    <property type="evidence" value="ECO:0007669"/>
    <property type="project" value="UniProtKB-SubCell"/>
</dbReference>
<reference evidence="7 8" key="1">
    <citation type="submission" date="2015-11" db="EMBL/GenBank/DDBJ databases">
        <title>Genomic analysis of 38 Legionella species identifies large and diverse effector repertoires.</title>
        <authorList>
            <person name="Burstein D."/>
            <person name="Amaro F."/>
            <person name="Zusman T."/>
            <person name="Lifshitz Z."/>
            <person name="Cohen O."/>
            <person name="Gilbert J.A."/>
            <person name="Pupko T."/>
            <person name="Shuman H.A."/>
            <person name="Segal G."/>
        </authorList>
    </citation>
    <scope>NUCLEOTIDE SEQUENCE [LARGE SCALE GENOMIC DNA]</scope>
    <source>
        <strain evidence="7 8">JA-26-G1-E2</strain>
    </source>
</reference>
<feature type="transmembrane region" description="Helical" evidence="6">
    <location>
        <begin position="41"/>
        <end position="63"/>
    </location>
</feature>
<proteinExistence type="inferred from homology"/>
<accession>A0A0W0UTM8</accession>
<keyword evidence="5 6" id="KW-0472">Membrane</keyword>
<evidence type="ECO:0000313" key="7">
    <source>
        <dbReference type="EMBL" id="KTD11215.1"/>
    </source>
</evidence>
<evidence type="ECO:0000313" key="8">
    <source>
        <dbReference type="Proteomes" id="UP000054715"/>
    </source>
</evidence>
<dbReference type="AlphaFoldDB" id="A0A0W0UTM8"/>
<gene>
    <name evidence="7" type="primary">ygjT</name>
    <name evidence="7" type="ORF">Ljam_0409</name>
</gene>
<evidence type="ECO:0000256" key="2">
    <source>
        <dbReference type="ARBA" id="ARBA00007511"/>
    </source>
</evidence>
<evidence type="ECO:0000256" key="1">
    <source>
        <dbReference type="ARBA" id="ARBA00004141"/>
    </source>
</evidence>
<feature type="transmembrane region" description="Helical" evidence="6">
    <location>
        <begin position="235"/>
        <end position="255"/>
    </location>
</feature>
<protein>
    <submittedName>
        <fullName evidence="7">Drug efflux protein</fullName>
    </submittedName>
</protein>
<dbReference type="EMBL" id="LNYG01000008">
    <property type="protein sequence ID" value="KTD11215.1"/>
    <property type="molecule type" value="Genomic_DNA"/>
</dbReference>
<name>A0A0W0UTM8_9GAMM</name>
<keyword evidence="3 6" id="KW-0812">Transmembrane</keyword>
<feature type="transmembrane region" description="Helical" evidence="6">
    <location>
        <begin position="267"/>
        <end position="285"/>
    </location>
</feature>
<feature type="transmembrane region" description="Helical" evidence="6">
    <location>
        <begin position="291"/>
        <end position="310"/>
    </location>
</feature>
<dbReference type="PANTHER" id="PTHR30238">
    <property type="entry name" value="MEMBRANE BOUND PREDICTED REDOX MODULATOR"/>
    <property type="match status" value="1"/>
</dbReference>
<evidence type="ECO:0000256" key="6">
    <source>
        <dbReference type="SAM" id="Phobius"/>
    </source>
</evidence>
<feature type="transmembrane region" description="Helical" evidence="6">
    <location>
        <begin position="205"/>
        <end position="229"/>
    </location>
</feature>
<dbReference type="PATRIC" id="fig|455.5.peg.434"/>
<dbReference type="Pfam" id="PF03741">
    <property type="entry name" value="TerC"/>
    <property type="match status" value="1"/>
</dbReference>
<comment type="caution">
    <text evidence="7">The sequence shown here is derived from an EMBL/GenBank/DDBJ whole genome shotgun (WGS) entry which is preliminary data.</text>
</comment>
<dbReference type="InterPro" id="IPR005496">
    <property type="entry name" value="Integral_membrane_TerC"/>
</dbReference>
<dbReference type="PANTHER" id="PTHR30238:SF0">
    <property type="entry name" value="THYLAKOID MEMBRANE PROTEIN TERC, CHLOROPLASTIC"/>
    <property type="match status" value="1"/>
</dbReference>
<dbReference type="Proteomes" id="UP000054715">
    <property type="component" value="Unassembled WGS sequence"/>
</dbReference>
<comment type="subcellular location">
    <subcellularLocation>
        <location evidence="1">Membrane</location>
        <topology evidence="1">Multi-pass membrane protein</topology>
    </subcellularLocation>
</comment>
<sequence length="318" mass="37185">MHSMSEWWMWVVFFLFIGLMLAIDMFVFGGKKAHRVSTKEALTWVIVWVTLALSFNLLLWFYLLNTTDAATAHRQALEFFTGYLIEESLSIDNMFIFVMIFKYFAVPMEYQRRVLLFGVIGAIVMRLLLILLGLWLVNKFHWILYVFGAFLLFSGIKLFWVAEKEPSLEKNWLLFWMRKHLRITDNFHQEYFFVKKDNLFYITPLFLVLVLIEASDLIFALDSIPAIFAITDDPFIIFTSNIFAILGLRAMYFLLANMADRFHLLKYGIALILTFVGFKMLIAYWVKIPIFISLGFIVATLLMSVLGSLVSKKNNKDV</sequence>
<evidence type="ECO:0000256" key="4">
    <source>
        <dbReference type="ARBA" id="ARBA00022989"/>
    </source>
</evidence>
<evidence type="ECO:0000256" key="3">
    <source>
        <dbReference type="ARBA" id="ARBA00022692"/>
    </source>
</evidence>
<evidence type="ECO:0000256" key="5">
    <source>
        <dbReference type="ARBA" id="ARBA00023136"/>
    </source>
</evidence>
<keyword evidence="4 6" id="KW-1133">Transmembrane helix</keyword>